<gene>
    <name evidence="1" type="ORF">RJG52_10430</name>
    <name evidence="2" type="ORF">RJG55_10430</name>
</gene>
<accession>A0AA96CMJ6</accession>
<proteinExistence type="predicted"/>
<reference evidence="1" key="2">
    <citation type="submission" date="2023-09" db="EMBL/GenBank/DDBJ databases">
        <title>Characterization of Arcobacter Isolates from Retail Chicken Sold in Supermarkets in Tbilisi, Georgia.</title>
        <authorList>
            <person name="Matthias R."/>
            <person name="Zautner A.E."/>
        </authorList>
    </citation>
    <scope>NUCLEOTIDE SEQUENCE</scope>
    <source>
        <strain evidence="1">LEO 109</strain>
    </source>
</reference>
<protein>
    <recommendedName>
        <fullName evidence="3">Lipoprotein</fullName>
    </recommendedName>
</protein>
<evidence type="ECO:0000313" key="2">
    <source>
        <dbReference type="EMBL" id="WNL23330.1"/>
    </source>
</evidence>
<sequence length="205" mass="24330">MIKNIILIFILLLFSSCAVNQNRLEPIKKEPIDEELLSHVRYILYLVQTNDLKNLNEIYINKNYGYFEVNLNELENKPQIVKKYQIDEIDTYIESFDIQNIEVSFNCSPYNDAFYGWNKDGVFIFEPKTNYLDNFLNDKTKEEKEFTQKVKNISYEVVATNNTIFYITKIDKKYYITLIDNLKTNCSNALIQAFLAILKYNINFK</sequence>
<reference evidence="2" key="1">
    <citation type="submission" date="2023-09" db="EMBL/GenBank/DDBJ databases">
        <title>Arcobacter tbilisiensis sp. nov. isolated from chicken meat in Tbilisi, Georgia.</title>
        <authorList>
            <person name="Matthias R."/>
            <person name="Zautner A.E."/>
        </authorList>
    </citation>
    <scope>NUCLEOTIDE SEQUENCE</scope>
    <source>
        <strain evidence="2">LEO 74</strain>
    </source>
</reference>
<dbReference type="PROSITE" id="PS51257">
    <property type="entry name" value="PROKAR_LIPOPROTEIN"/>
    <property type="match status" value="1"/>
</dbReference>
<dbReference type="EMBL" id="CP134851">
    <property type="protein sequence ID" value="WNL23330.1"/>
    <property type="molecule type" value="Genomic_DNA"/>
</dbReference>
<dbReference type="EMBL" id="CP134844">
    <property type="protein sequence ID" value="WNL12310.1"/>
    <property type="molecule type" value="Genomic_DNA"/>
</dbReference>
<name>A0AA96CMJ6_9BACT</name>
<dbReference type="AlphaFoldDB" id="A0AA96CMJ6"/>
<evidence type="ECO:0008006" key="3">
    <source>
        <dbReference type="Google" id="ProtNLM"/>
    </source>
</evidence>
<organism evidence="1">
    <name type="scientific">Arcobacter sp. AZ-2023</name>
    <dbReference type="NCBI Taxonomy" id="3074453"/>
    <lineage>
        <taxon>Bacteria</taxon>
        <taxon>Pseudomonadati</taxon>
        <taxon>Campylobacterota</taxon>
        <taxon>Epsilonproteobacteria</taxon>
        <taxon>Campylobacterales</taxon>
        <taxon>Arcobacteraceae</taxon>
        <taxon>Arcobacter</taxon>
    </lineage>
</organism>
<evidence type="ECO:0000313" key="1">
    <source>
        <dbReference type="EMBL" id="WNL12310.1"/>
    </source>
</evidence>